<reference evidence="3" key="1">
    <citation type="journal article" date="2020" name="Plant J.">
        <title>Transposons played a major role in the diversification between the closely related almond and peach genomes: results from the almond genome sequence.</title>
        <authorList>
            <person name="Alioto T."/>
            <person name="Alexiou K.G."/>
            <person name="Bardil A."/>
            <person name="Barteri F."/>
            <person name="Castanera R."/>
            <person name="Cruz F."/>
            <person name="Dhingra A."/>
            <person name="Duval H."/>
            <person name="Fernandez I Marti A."/>
            <person name="Frias L."/>
            <person name="Galan B."/>
            <person name="Garcia J.L."/>
            <person name="Howad W."/>
            <person name="Gomez-Garrido J."/>
            <person name="Gut M."/>
            <person name="Julca I."/>
            <person name="Morata J."/>
            <person name="Puigdomenech P."/>
            <person name="Ribeca P."/>
            <person name="Rubio Cabetas M.J."/>
            <person name="Vlasova A."/>
            <person name="Wirthensohn M."/>
            <person name="Garcia-Mas J."/>
            <person name="Gabaldon T."/>
            <person name="Casacuberta J.M."/>
            <person name="Arus P."/>
        </authorList>
    </citation>
    <scope>NUCLEOTIDE SEQUENCE [LARGE SCALE GENOMIC DNA]</scope>
    <source>
        <strain evidence="3">cv. Texas</strain>
    </source>
</reference>
<accession>A0A5E4G0H8</accession>
<gene>
    <name evidence="2" type="ORF">ALMOND_2B016143</name>
</gene>
<dbReference type="PANTHER" id="PTHR13018:SF98">
    <property type="entry name" value="TO DEHYDRATION PROTEIN, PUTATIVE, EXPRESSED-RELATED"/>
    <property type="match status" value="1"/>
</dbReference>
<dbReference type="AlphaFoldDB" id="A0A5E4G0H8"/>
<dbReference type="EMBL" id="CABIKO010000282">
    <property type="protein sequence ID" value="VVA33331.1"/>
    <property type="molecule type" value="Genomic_DNA"/>
</dbReference>
<evidence type="ECO:0000313" key="3">
    <source>
        <dbReference type="Proteomes" id="UP000327085"/>
    </source>
</evidence>
<dbReference type="PANTHER" id="PTHR13018">
    <property type="entry name" value="PROBABLE MEMBRANE PROTEIN DUF221-RELATED"/>
    <property type="match status" value="1"/>
</dbReference>
<evidence type="ECO:0000313" key="2">
    <source>
        <dbReference type="EMBL" id="VVA33331.1"/>
    </source>
</evidence>
<evidence type="ECO:0000256" key="1">
    <source>
        <dbReference type="SAM" id="MobiDB-lite"/>
    </source>
</evidence>
<organism evidence="2 3">
    <name type="scientific">Prunus dulcis</name>
    <name type="common">Almond</name>
    <name type="synonym">Amygdalus dulcis</name>
    <dbReference type="NCBI Taxonomy" id="3755"/>
    <lineage>
        <taxon>Eukaryota</taxon>
        <taxon>Viridiplantae</taxon>
        <taxon>Streptophyta</taxon>
        <taxon>Embryophyta</taxon>
        <taxon>Tracheophyta</taxon>
        <taxon>Spermatophyta</taxon>
        <taxon>Magnoliopsida</taxon>
        <taxon>eudicotyledons</taxon>
        <taxon>Gunneridae</taxon>
        <taxon>Pentapetalae</taxon>
        <taxon>rosids</taxon>
        <taxon>fabids</taxon>
        <taxon>Rosales</taxon>
        <taxon>Rosaceae</taxon>
        <taxon>Amygdaloideae</taxon>
        <taxon>Amygdaleae</taxon>
        <taxon>Prunus</taxon>
    </lineage>
</organism>
<protein>
    <submittedName>
        <fullName evidence="2">PREDICTED: CSC1</fullName>
    </submittedName>
</protein>
<name>A0A5E4G0H8_PRUDU</name>
<dbReference type="Proteomes" id="UP000327085">
    <property type="component" value="Chromosome 3"/>
</dbReference>
<dbReference type="InterPro" id="IPR045122">
    <property type="entry name" value="Csc1-like"/>
</dbReference>
<proteinExistence type="predicted"/>
<dbReference type="GO" id="GO:0005227">
    <property type="term" value="F:calcium-activated cation channel activity"/>
    <property type="evidence" value="ECO:0007669"/>
    <property type="project" value="InterPro"/>
</dbReference>
<sequence length="219" mass="25345">MPAGQALLHKSAKATLRFKCRVAAVLWPVETPEWISYVLSSIPEYQNVLLQFRFFFHIGLEYLFTLWTCYMLYTEYDYVASMRLQFLASQRRHAEQFTVVVRSIPPSLVAQYQKLWTTSFKRTTGVIIFVIRKQWQKTMGQTAEPDLNLKSYLADAYLHPIFRSFEEQELVEVSVDKHQTLAATPITSELSSHSPPHYARQTPPSPPESAHYQSSPPQL</sequence>
<feature type="region of interest" description="Disordered" evidence="1">
    <location>
        <begin position="186"/>
        <end position="219"/>
    </location>
</feature>
<dbReference type="InParanoid" id="A0A5E4G0H8"/>
<dbReference type="GO" id="GO:0005886">
    <property type="term" value="C:plasma membrane"/>
    <property type="evidence" value="ECO:0007669"/>
    <property type="project" value="TreeGrafter"/>
</dbReference>
<dbReference type="Gramene" id="VVA33331">
    <property type="protein sequence ID" value="VVA33331"/>
    <property type="gene ID" value="Prudul26B016143"/>
</dbReference>